<dbReference type="Proteomes" id="UP001497525">
    <property type="component" value="Unassembled WGS sequence"/>
</dbReference>
<dbReference type="GO" id="GO:0008270">
    <property type="term" value="F:zinc ion binding"/>
    <property type="evidence" value="ECO:0007669"/>
    <property type="project" value="UniProtKB-KW"/>
</dbReference>
<feature type="domain" description="C2H2-type" evidence="5">
    <location>
        <begin position="417"/>
        <end position="446"/>
    </location>
</feature>
<name>A0AAV2TWI6_CALDB</name>
<dbReference type="AlphaFoldDB" id="A0AAV2TWI6"/>
<comment type="caution">
    <text evidence="6">The sequence shown here is derived from an EMBL/GenBank/DDBJ whole genome shotgun (WGS) entry which is preliminary data.</text>
</comment>
<evidence type="ECO:0000313" key="7">
    <source>
        <dbReference type="Proteomes" id="UP001497525"/>
    </source>
</evidence>
<evidence type="ECO:0000256" key="1">
    <source>
        <dbReference type="ARBA" id="ARBA00022723"/>
    </source>
</evidence>
<feature type="domain" description="C2H2-type" evidence="5">
    <location>
        <begin position="447"/>
        <end position="474"/>
    </location>
</feature>
<sequence length="519" mass="58609">MDPFYLQQFERSVGQSSLLCQPAGCPALVQYLSGKYQLPLNRMPIVLPPTGDTRELKEQDSFWGSQEMKALKNRLRQHLLNMRKKGSELRQQHPWSTGTYFPSDCTVTQSSPKVDETMPSLDRISGIETRRPMMKPWNLSLNEDDCPKFYGCGTSAMNDRRLVTNPQHSPFFQSNQAENPGLGAVHCQFNDTINSPTSSPSPSEVIDLSVTQHSADENSLNPTANQSPAKMLVPSIPSFHSQTSLSAPDNGLTTFTCNNPMAPLRQSKNDADQLNLLQPYLYAQRNQFKDDPLSSFCYLLPSHLGDKDKNTSTDYSNTDNRAISDNILKRCISDRLAKCTYSEEARPITTVHPNKKGERCTCWNCATGRNDIQYDGIGGRTRSSARKVHLCALCGKTYGKTSHLKAHLRWHNDERPFKCMFHFCNKAFTRSDELQRHMRTHTGEKRFVCDLCSKRFMRSDHLNKHKKTHESTTPFTHTAHATTSVHPLRNCAHPPANTLIRKADRSMSGARAQNETSPE</sequence>
<evidence type="ECO:0000256" key="3">
    <source>
        <dbReference type="ARBA" id="ARBA00022833"/>
    </source>
</evidence>
<protein>
    <recommendedName>
        <fullName evidence="5">C2H2-type domain-containing protein</fullName>
    </recommendedName>
</protein>
<dbReference type="FunFam" id="3.30.160.60:FF:000007">
    <property type="entry name" value="Basic krueppel-like factor 3"/>
    <property type="match status" value="1"/>
</dbReference>
<dbReference type="GO" id="GO:0000978">
    <property type="term" value="F:RNA polymerase II cis-regulatory region sequence-specific DNA binding"/>
    <property type="evidence" value="ECO:0007669"/>
    <property type="project" value="TreeGrafter"/>
</dbReference>
<dbReference type="PANTHER" id="PTHR23235:SF120">
    <property type="entry name" value="KRUPPEL-LIKE FACTOR 15"/>
    <property type="match status" value="1"/>
</dbReference>
<accession>A0AAV2TWI6</accession>
<keyword evidence="3" id="KW-0862">Zinc</keyword>
<dbReference type="Pfam" id="PF13912">
    <property type="entry name" value="zf-C2H2_6"/>
    <property type="match status" value="1"/>
</dbReference>
<dbReference type="InterPro" id="IPR036236">
    <property type="entry name" value="Znf_C2H2_sf"/>
</dbReference>
<reference evidence="6" key="1">
    <citation type="submission" date="2024-06" db="EMBL/GenBank/DDBJ databases">
        <authorList>
            <person name="Liu X."/>
            <person name="Lenzi L."/>
            <person name="Haldenby T S."/>
            <person name="Uol C."/>
        </authorList>
    </citation>
    <scope>NUCLEOTIDE SEQUENCE</scope>
</reference>
<organism evidence="6 7">
    <name type="scientific">Calicophoron daubneyi</name>
    <name type="common">Rumen fluke</name>
    <name type="synonym">Paramphistomum daubneyi</name>
    <dbReference type="NCBI Taxonomy" id="300641"/>
    <lineage>
        <taxon>Eukaryota</taxon>
        <taxon>Metazoa</taxon>
        <taxon>Spiralia</taxon>
        <taxon>Lophotrochozoa</taxon>
        <taxon>Platyhelminthes</taxon>
        <taxon>Trematoda</taxon>
        <taxon>Digenea</taxon>
        <taxon>Plagiorchiida</taxon>
        <taxon>Pronocephalata</taxon>
        <taxon>Paramphistomoidea</taxon>
        <taxon>Paramphistomidae</taxon>
        <taxon>Calicophoron</taxon>
    </lineage>
</organism>
<dbReference type="GO" id="GO:0000981">
    <property type="term" value="F:DNA-binding transcription factor activity, RNA polymerase II-specific"/>
    <property type="evidence" value="ECO:0007669"/>
    <property type="project" value="TreeGrafter"/>
</dbReference>
<evidence type="ECO:0000313" key="6">
    <source>
        <dbReference type="EMBL" id="CAL5141048.1"/>
    </source>
</evidence>
<keyword evidence="1" id="KW-0479">Metal-binding</keyword>
<dbReference type="SMART" id="SM00355">
    <property type="entry name" value="ZnF_C2H2"/>
    <property type="match status" value="3"/>
</dbReference>
<gene>
    <name evidence="6" type="ORF">CDAUBV1_LOCUS16331</name>
</gene>
<dbReference type="PANTHER" id="PTHR23235">
    <property type="entry name" value="KRUEPPEL-LIKE TRANSCRIPTION FACTOR"/>
    <property type="match status" value="1"/>
</dbReference>
<dbReference type="Pfam" id="PF00096">
    <property type="entry name" value="zf-C2H2"/>
    <property type="match status" value="2"/>
</dbReference>
<dbReference type="PROSITE" id="PS00028">
    <property type="entry name" value="ZINC_FINGER_C2H2_1"/>
    <property type="match status" value="3"/>
</dbReference>
<proteinExistence type="predicted"/>
<keyword evidence="2 4" id="KW-0863">Zinc-finger</keyword>
<dbReference type="SUPFAM" id="SSF57667">
    <property type="entry name" value="beta-beta-alpha zinc fingers"/>
    <property type="match status" value="1"/>
</dbReference>
<dbReference type="Gene3D" id="3.30.160.60">
    <property type="entry name" value="Classic Zinc Finger"/>
    <property type="match status" value="3"/>
</dbReference>
<dbReference type="EMBL" id="CAXLJL010000822">
    <property type="protein sequence ID" value="CAL5141048.1"/>
    <property type="molecule type" value="Genomic_DNA"/>
</dbReference>
<feature type="domain" description="C2H2-type" evidence="5">
    <location>
        <begin position="389"/>
        <end position="416"/>
    </location>
</feature>
<evidence type="ECO:0000259" key="5">
    <source>
        <dbReference type="PROSITE" id="PS50157"/>
    </source>
</evidence>
<dbReference type="InterPro" id="IPR013087">
    <property type="entry name" value="Znf_C2H2_type"/>
</dbReference>
<dbReference type="PROSITE" id="PS50157">
    <property type="entry name" value="ZINC_FINGER_C2H2_2"/>
    <property type="match status" value="3"/>
</dbReference>
<evidence type="ECO:0000256" key="4">
    <source>
        <dbReference type="PROSITE-ProRule" id="PRU00042"/>
    </source>
</evidence>
<evidence type="ECO:0000256" key="2">
    <source>
        <dbReference type="ARBA" id="ARBA00022771"/>
    </source>
</evidence>